<dbReference type="Proteomes" id="UP000504714">
    <property type="component" value="Unassembled WGS sequence"/>
</dbReference>
<dbReference type="AlphaFoldDB" id="A0A6L2ZQ49"/>
<comment type="caution">
    <text evidence="2">The sequence shown here is derived from an EMBL/GenBank/DDBJ whole genome shotgun (WGS) entry which is preliminary data.</text>
</comment>
<protein>
    <submittedName>
        <fullName evidence="2">Uncharacterized protein</fullName>
    </submittedName>
</protein>
<evidence type="ECO:0000256" key="1">
    <source>
        <dbReference type="SAM" id="Coils"/>
    </source>
</evidence>
<dbReference type="EMBL" id="BLXO01000004">
    <property type="protein sequence ID" value="GFN46530.1"/>
    <property type="molecule type" value="Genomic_DNA"/>
</dbReference>
<keyword evidence="1" id="KW-0175">Coiled coil</keyword>
<evidence type="ECO:0000313" key="3">
    <source>
        <dbReference type="Proteomes" id="UP000504714"/>
    </source>
</evidence>
<sequence>MITQCSRLVKDIQKNEEKLSNLKRSLAEFTEANNSRDKEIKEHESGFTPKNISIIDIIKDKKNGEEKITTLMTKIKMVEGNIKEKRDELKNLRNPKSITEGELGVLRTIAT</sequence>
<proteinExistence type="predicted"/>
<accession>A0A6L2ZQ49</accession>
<evidence type="ECO:0000313" key="2">
    <source>
        <dbReference type="EMBL" id="GFN46530.1"/>
    </source>
</evidence>
<dbReference type="RefSeq" id="WP_176488170.1">
    <property type="nucleotide sequence ID" value="NZ_BLXO01000004.1"/>
</dbReference>
<gene>
    <name evidence="2" type="ORF">RINTU1_22040</name>
</gene>
<reference evidence="2 3" key="1">
    <citation type="submission" date="2020-06" db="EMBL/GenBank/DDBJ databases">
        <title>The genome sequence of Candidatus Regiella insecticola strain Tut.</title>
        <authorList>
            <person name="Nikoh N."/>
            <person name="Tsuchida T."/>
            <person name="Koga R."/>
            <person name="Oshima K."/>
            <person name="Hattori M."/>
            <person name="Fukatsu T."/>
        </authorList>
    </citation>
    <scope>NUCLEOTIDE SEQUENCE [LARGE SCALE GENOMIC DNA]</scope>
    <source>
        <strain evidence="2 3">Tut</strain>
    </source>
</reference>
<organism evidence="2 3">
    <name type="scientific">Candidatus Regiella insecticola</name>
    <dbReference type="NCBI Taxonomy" id="138073"/>
    <lineage>
        <taxon>Bacteria</taxon>
        <taxon>Pseudomonadati</taxon>
        <taxon>Pseudomonadota</taxon>
        <taxon>Gammaproteobacteria</taxon>
        <taxon>Enterobacterales</taxon>
        <taxon>Enterobacteriaceae</taxon>
        <taxon>aphid secondary symbionts</taxon>
        <taxon>Candidatus Regiella</taxon>
    </lineage>
</organism>
<feature type="coiled-coil region" evidence="1">
    <location>
        <begin position="5"/>
        <end position="32"/>
    </location>
</feature>
<name>A0A6L2ZQ49_9ENTR</name>